<keyword evidence="3" id="KW-1185">Reference proteome</keyword>
<reference evidence="2" key="1">
    <citation type="submission" date="2021-03" db="EMBL/GenBank/DDBJ databases">
        <authorList>
            <person name="Tagirdzhanova G."/>
        </authorList>
    </citation>
    <scope>NUCLEOTIDE SEQUENCE</scope>
</reference>
<name>A0A8H3F7V2_9LECA</name>
<evidence type="ECO:0000313" key="3">
    <source>
        <dbReference type="Proteomes" id="UP000664521"/>
    </source>
</evidence>
<feature type="compositionally biased region" description="Basic and acidic residues" evidence="1">
    <location>
        <begin position="534"/>
        <end position="556"/>
    </location>
</feature>
<protein>
    <recommendedName>
        <fullName evidence="4">Ubiquitin-like protease family profile domain-containing protein</fullName>
    </recommendedName>
</protein>
<dbReference type="EMBL" id="CAJPDS010000022">
    <property type="protein sequence ID" value="CAF9918644.1"/>
    <property type="molecule type" value="Genomic_DNA"/>
</dbReference>
<feature type="region of interest" description="Disordered" evidence="1">
    <location>
        <begin position="189"/>
        <end position="210"/>
    </location>
</feature>
<dbReference type="AlphaFoldDB" id="A0A8H3F7V2"/>
<feature type="compositionally biased region" description="Low complexity" evidence="1">
    <location>
        <begin position="199"/>
        <end position="210"/>
    </location>
</feature>
<gene>
    <name evidence="2" type="ORF">HETSPECPRED_003822</name>
</gene>
<accession>A0A8H3F7V2</accession>
<feature type="region of interest" description="Disordered" evidence="1">
    <location>
        <begin position="469"/>
        <end position="556"/>
    </location>
</feature>
<organism evidence="2 3">
    <name type="scientific">Heterodermia speciosa</name>
    <dbReference type="NCBI Taxonomy" id="116794"/>
    <lineage>
        <taxon>Eukaryota</taxon>
        <taxon>Fungi</taxon>
        <taxon>Dikarya</taxon>
        <taxon>Ascomycota</taxon>
        <taxon>Pezizomycotina</taxon>
        <taxon>Lecanoromycetes</taxon>
        <taxon>OSLEUM clade</taxon>
        <taxon>Lecanoromycetidae</taxon>
        <taxon>Caliciales</taxon>
        <taxon>Physciaceae</taxon>
        <taxon>Heterodermia</taxon>
    </lineage>
</organism>
<proteinExistence type="predicted"/>
<feature type="compositionally biased region" description="Polar residues" evidence="1">
    <location>
        <begin position="486"/>
        <end position="496"/>
    </location>
</feature>
<evidence type="ECO:0000313" key="2">
    <source>
        <dbReference type="EMBL" id="CAF9918644.1"/>
    </source>
</evidence>
<sequence>MTGAERRRDRGNFFKLKSGWTTVPGYEGLLHPSVAQGLIQGQPAMQYQQGQPVMQYQQSPHDMQYQHDPHIQYHHGSHMQYHHDQLQPTTVPPHGFEWQMAQYQMTMQQYQATMHQSLQNYYPTNGLAYQPTPPASVTYNPHPKYRHPSQAHTDAIVISTSNPAKKTLGLPDATSRWPETVLGFPDKVSTTAEKTSRWPETVPGSPTTVPTTAESISSWRETVPDHCVKAWNKETLQQPTTERIARFVSSPRESSKKTPDAESPSLEDIAQNIKDLLLIEPECTWTIHDIAVDLASIEQLKRKYSGNTFQLLRATTPNPRPTQIHIVLDDEKYQSIPLTDKTTDVFFIVFQSNRFTIGHWTMVWLNLTDMLLQYYDTVGRDQDPGDRAYHATVGRIVETMAYTFQPGDGENCGPISWAHVEAALDPNNKPAISENFRLRQMAQVWRSLAAIGVPEPRVRSDEVVIHQKRKHVDVPSGNKKRGNKVAKTSSVQQPTINRPRRQPRVPGQYCEVLPDVPMPLPQEAVDDDCIPDTNDNHDPDSIEDPAESRDEFATPDRDESTFLEQLRENLSENDAVTILRAFRSGLCPGSIERYLPHISKHHLHRYKSVFEAAGLECPFSAKLPRCRLGRRTDLDSTAHPDGRLGVKKPRRVPPILQNFHERGTVDIKVSVGGEVIMNIDYLVEGSYCFALDPVRGLFNITPYLLLGEIQVNRLPLTVVHYFVYRICDHQSRDIIAGN</sequence>
<evidence type="ECO:0008006" key="4">
    <source>
        <dbReference type="Google" id="ProtNLM"/>
    </source>
</evidence>
<dbReference type="Proteomes" id="UP000664521">
    <property type="component" value="Unassembled WGS sequence"/>
</dbReference>
<comment type="caution">
    <text evidence="2">The sequence shown here is derived from an EMBL/GenBank/DDBJ whole genome shotgun (WGS) entry which is preliminary data.</text>
</comment>
<evidence type="ECO:0000256" key="1">
    <source>
        <dbReference type="SAM" id="MobiDB-lite"/>
    </source>
</evidence>